<keyword evidence="2" id="KW-1185">Reference proteome</keyword>
<name>A0A1S6U833_9BACT</name>
<sequence length="80" mass="8803">MRKTTVKLEVKGEEIEVCAPTVRAVRMASNDSKSEIEQSIKICAVCANMTEKEIDELDMQDFNAIQKVVQDFLGVAGVVA</sequence>
<dbReference type="AlphaFoldDB" id="A0A1S6U833"/>
<dbReference type="InterPro" id="IPR019289">
    <property type="entry name" value="Phage_tail_E/E"/>
</dbReference>
<dbReference type="RefSeq" id="WP_078424599.1">
    <property type="nucleotide sequence ID" value="NZ_CP017258.1"/>
</dbReference>
<accession>A0A1S6U833</accession>
<protein>
    <submittedName>
        <fullName evidence="1">Putative Mu-like phage protein</fullName>
    </submittedName>
</protein>
<reference evidence="2" key="1">
    <citation type="submission" date="2016-09" db="EMBL/GenBank/DDBJ databases">
        <title>Comparative genomics of the Campylobacter concisus group.</title>
        <authorList>
            <person name="Miller W.G."/>
            <person name="Yee E."/>
            <person name="Chapman M.H."/>
            <person name="Huynh S."/>
            <person name="Bono J.L."/>
            <person name="On S.L.W."/>
            <person name="StLeger J."/>
            <person name="Foster G."/>
            <person name="Parker C.T."/>
        </authorList>
    </citation>
    <scope>NUCLEOTIDE SEQUENCE [LARGE SCALE GENOMIC DNA]</scope>
    <source>
        <strain evidence="2">RM18021</strain>
    </source>
</reference>
<dbReference type="Proteomes" id="UP000190868">
    <property type="component" value="Chromosome"/>
</dbReference>
<proteinExistence type="predicted"/>
<dbReference type="Pfam" id="PF10109">
    <property type="entry name" value="Phage_TAC_7"/>
    <property type="match status" value="1"/>
</dbReference>
<gene>
    <name evidence="1" type="ORF">CPIN18021_1107</name>
</gene>
<organism evidence="1 2">
    <name type="scientific">Campylobacter pinnipediorum subsp. caledonicus</name>
    <dbReference type="NCBI Taxonomy" id="1874362"/>
    <lineage>
        <taxon>Bacteria</taxon>
        <taxon>Pseudomonadati</taxon>
        <taxon>Campylobacterota</taxon>
        <taxon>Epsilonproteobacteria</taxon>
        <taxon>Campylobacterales</taxon>
        <taxon>Campylobacteraceae</taxon>
        <taxon>Campylobacter</taxon>
    </lineage>
</organism>
<evidence type="ECO:0000313" key="1">
    <source>
        <dbReference type="EMBL" id="AQW87906.1"/>
    </source>
</evidence>
<evidence type="ECO:0000313" key="2">
    <source>
        <dbReference type="Proteomes" id="UP000190868"/>
    </source>
</evidence>
<dbReference type="EMBL" id="CP017258">
    <property type="protein sequence ID" value="AQW87906.1"/>
    <property type="molecule type" value="Genomic_DNA"/>
</dbReference>